<dbReference type="InterPro" id="IPR046091">
    <property type="entry name" value="DUF6109"/>
</dbReference>
<accession>A0ABU5H885</accession>
<sequence>MARPKSEELQHRRWLEDARKHLGRGDLDSALPVLLRLPTPLREEVLPRGAALFRKGVHEQHHRGAWGTLSTLAARAEAEPGLVERGVEAGEARATFWPLMWAAARAREWARAQRLWQPLSGVARAHAPVLAGAVDSWLSAQGAPSSEALAPALACLPPVDPRLGVEPSRQHASPPPPRSVAEVEGALLVLCALEPFPVFAGRAETWAREAPADVVSAVWELAGQLAARELWLRAAAGKGGAVLREPSLLLARAVREGGAVQALETPTLQALRVVTTRLREAGLCHTEEAEAWCALAQAAALFPEARPWVVQAVSGVRFSEAALPRALRLYETLLALGPDATLWGRAFLSWCQQEPEAYSAPKWLQEGLRQLLATQASALLAWLRGASPSDRAELIECVASTCAVSLVESWVEACWEEADEALRRELSEAISILLDRSRSKKGGRGLEQVLHGARDLDDVARVLMDVEGALEEVHTLMRLSPEGLRIWRRFAPRVLSYRAEFLEEAVRQAASDTEMWEAVERYLAARPGDTGHLEVLRTLEVFEHGALAKRVLALWLERRANNVQALAEAAVASEQMGTPCKYSHKVLEAFLRALEEQAPSVLSGAMKQAQELARGHQVRLRKRGASGKKKADTKDPMARASSRRRTTRKKAPKGEGEGGPG</sequence>
<comment type="caution">
    <text evidence="2">The sequence shown here is derived from an EMBL/GenBank/DDBJ whole genome shotgun (WGS) entry which is preliminary data.</text>
</comment>
<keyword evidence="3" id="KW-1185">Reference proteome</keyword>
<feature type="compositionally biased region" description="Basic and acidic residues" evidence="1">
    <location>
        <begin position="652"/>
        <end position="661"/>
    </location>
</feature>
<reference evidence="2 3" key="1">
    <citation type="submission" date="2023-12" db="EMBL/GenBank/DDBJ databases">
        <title>the genome sequence of Hyalangium sp. s54d21.</title>
        <authorList>
            <person name="Zhang X."/>
        </authorList>
    </citation>
    <scope>NUCLEOTIDE SEQUENCE [LARGE SCALE GENOMIC DNA]</scope>
    <source>
        <strain evidence="3">s54d21</strain>
    </source>
</reference>
<dbReference type="EMBL" id="JAXIVS010000009">
    <property type="protein sequence ID" value="MDY7229684.1"/>
    <property type="molecule type" value="Genomic_DNA"/>
</dbReference>
<organism evidence="2 3">
    <name type="scientific">Hyalangium rubrum</name>
    <dbReference type="NCBI Taxonomy" id="3103134"/>
    <lineage>
        <taxon>Bacteria</taxon>
        <taxon>Pseudomonadati</taxon>
        <taxon>Myxococcota</taxon>
        <taxon>Myxococcia</taxon>
        <taxon>Myxococcales</taxon>
        <taxon>Cystobacterineae</taxon>
        <taxon>Archangiaceae</taxon>
        <taxon>Hyalangium</taxon>
    </lineage>
</organism>
<dbReference type="Proteomes" id="UP001291309">
    <property type="component" value="Unassembled WGS sequence"/>
</dbReference>
<dbReference type="RefSeq" id="WP_321548407.1">
    <property type="nucleotide sequence ID" value="NZ_JAXIVS010000009.1"/>
</dbReference>
<name>A0ABU5H885_9BACT</name>
<feature type="compositionally biased region" description="Basic residues" evidence="1">
    <location>
        <begin position="616"/>
        <end position="628"/>
    </location>
</feature>
<feature type="compositionally biased region" description="Basic residues" evidence="1">
    <location>
        <begin position="641"/>
        <end position="651"/>
    </location>
</feature>
<evidence type="ECO:0000256" key="1">
    <source>
        <dbReference type="SAM" id="MobiDB-lite"/>
    </source>
</evidence>
<gene>
    <name evidence="2" type="ORF">SYV04_25045</name>
</gene>
<evidence type="ECO:0000313" key="2">
    <source>
        <dbReference type="EMBL" id="MDY7229684.1"/>
    </source>
</evidence>
<protein>
    <submittedName>
        <fullName evidence="2">DUF6109 family natural product biosynthesis protein</fullName>
    </submittedName>
</protein>
<dbReference type="Pfam" id="PF19604">
    <property type="entry name" value="DUF6109"/>
    <property type="match status" value="1"/>
</dbReference>
<feature type="region of interest" description="Disordered" evidence="1">
    <location>
        <begin position="605"/>
        <end position="661"/>
    </location>
</feature>
<evidence type="ECO:0000313" key="3">
    <source>
        <dbReference type="Proteomes" id="UP001291309"/>
    </source>
</evidence>
<proteinExistence type="predicted"/>